<dbReference type="EMBL" id="ML987193">
    <property type="protein sequence ID" value="KAF2251348.1"/>
    <property type="molecule type" value="Genomic_DNA"/>
</dbReference>
<protein>
    <recommendedName>
        <fullName evidence="1">DUF7730 domain-containing protein</fullName>
    </recommendedName>
</protein>
<dbReference type="PANTHER" id="PTHR38790">
    <property type="entry name" value="2EXR DOMAIN-CONTAINING PROTEIN-RELATED"/>
    <property type="match status" value="1"/>
</dbReference>
<proteinExistence type="predicted"/>
<feature type="domain" description="DUF7730" evidence="1">
    <location>
        <begin position="17"/>
        <end position="149"/>
    </location>
</feature>
<sequence length="244" mass="27794">MDSPAVQEHMEITARNSTDSPLLRLPGELRDRIFRLAIGGHVIAVTRDGRGIQLLDPVSTKKYRPATATRGTKSSHRGRARFLQGERIPGAERVSRIFTLAFVCRQIHSESQLLPYKHNIFHFDTPWSFGSFTKRLSTPQRQAIFSVSVGGDYIIEKILFPRRRAGLRPPTVYPIVPNLKRFYFFFPLTDYNGGPDQEWMARVAVHFLGRGEREEELEVFFVDVGGEVRIEAALLAEARLEART</sequence>
<gene>
    <name evidence="2" type="ORF">BU26DRAFT_592469</name>
</gene>
<evidence type="ECO:0000313" key="3">
    <source>
        <dbReference type="Proteomes" id="UP000800094"/>
    </source>
</evidence>
<dbReference type="AlphaFoldDB" id="A0A6A6IMM2"/>
<accession>A0A6A6IMM2</accession>
<dbReference type="Proteomes" id="UP000800094">
    <property type="component" value="Unassembled WGS sequence"/>
</dbReference>
<dbReference type="OrthoDB" id="5413827at2759"/>
<reference evidence="2" key="1">
    <citation type="journal article" date="2020" name="Stud. Mycol.">
        <title>101 Dothideomycetes genomes: a test case for predicting lifestyles and emergence of pathogens.</title>
        <authorList>
            <person name="Haridas S."/>
            <person name="Albert R."/>
            <person name="Binder M."/>
            <person name="Bloem J."/>
            <person name="Labutti K."/>
            <person name="Salamov A."/>
            <person name="Andreopoulos B."/>
            <person name="Baker S."/>
            <person name="Barry K."/>
            <person name="Bills G."/>
            <person name="Bluhm B."/>
            <person name="Cannon C."/>
            <person name="Castanera R."/>
            <person name="Culley D."/>
            <person name="Daum C."/>
            <person name="Ezra D."/>
            <person name="Gonzalez J."/>
            <person name="Henrissat B."/>
            <person name="Kuo A."/>
            <person name="Liang C."/>
            <person name="Lipzen A."/>
            <person name="Lutzoni F."/>
            <person name="Magnuson J."/>
            <person name="Mondo S."/>
            <person name="Nolan M."/>
            <person name="Ohm R."/>
            <person name="Pangilinan J."/>
            <person name="Park H.-J."/>
            <person name="Ramirez L."/>
            <person name="Alfaro M."/>
            <person name="Sun H."/>
            <person name="Tritt A."/>
            <person name="Yoshinaga Y."/>
            <person name="Zwiers L.-H."/>
            <person name="Turgeon B."/>
            <person name="Goodwin S."/>
            <person name="Spatafora J."/>
            <person name="Crous P."/>
            <person name="Grigoriev I."/>
        </authorList>
    </citation>
    <scope>NUCLEOTIDE SEQUENCE</scope>
    <source>
        <strain evidence="2">CBS 122368</strain>
    </source>
</reference>
<name>A0A6A6IMM2_9PLEO</name>
<evidence type="ECO:0000313" key="2">
    <source>
        <dbReference type="EMBL" id="KAF2251348.1"/>
    </source>
</evidence>
<dbReference type="GeneID" id="54588167"/>
<dbReference type="Pfam" id="PF24864">
    <property type="entry name" value="DUF7730"/>
    <property type="match status" value="1"/>
</dbReference>
<dbReference type="PANTHER" id="PTHR38790:SF4">
    <property type="entry name" value="2EXR DOMAIN-CONTAINING PROTEIN"/>
    <property type="match status" value="1"/>
</dbReference>
<evidence type="ECO:0000259" key="1">
    <source>
        <dbReference type="Pfam" id="PF24864"/>
    </source>
</evidence>
<dbReference type="RefSeq" id="XP_033686352.1">
    <property type="nucleotide sequence ID" value="XM_033834837.1"/>
</dbReference>
<organism evidence="2 3">
    <name type="scientific">Trematosphaeria pertusa</name>
    <dbReference type="NCBI Taxonomy" id="390896"/>
    <lineage>
        <taxon>Eukaryota</taxon>
        <taxon>Fungi</taxon>
        <taxon>Dikarya</taxon>
        <taxon>Ascomycota</taxon>
        <taxon>Pezizomycotina</taxon>
        <taxon>Dothideomycetes</taxon>
        <taxon>Pleosporomycetidae</taxon>
        <taxon>Pleosporales</taxon>
        <taxon>Massarineae</taxon>
        <taxon>Trematosphaeriaceae</taxon>
        <taxon>Trematosphaeria</taxon>
    </lineage>
</organism>
<keyword evidence="3" id="KW-1185">Reference proteome</keyword>
<dbReference type="InterPro" id="IPR056632">
    <property type="entry name" value="DUF7730"/>
</dbReference>